<name>A0A563UIS2_9SPHI</name>
<dbReference type="InterPro" id="IPR029063">
    <property type="entry name" value="SAM-dependent_MTases_sf"/>
</dbReference>
<dbReference type="GO" id="GO:0016430">
    <property type="term" value="F:tRNA (adenine-N6)-methyltransferase activity"/>
    <property type="evidence" value="ECO:0007669"/>
    <property type="project" value="UniProtKB-UniRule"/>
</dbReference>
<comment type="catalytic activity">
    <reaction evidence="6">
        <text>adenosine(37) in tRNA1(Val) + S-adenosyl-L-methionine = N(6)-methyladenosine(37) in tRNA1(Val) + S-adenosyl-L-homocysteine + H(+)</text>
        <dbReference type="Rhea" id="RHEA:43160"/>
        <dbReference type="Rhea" id="RHEA-COMP:10369"/>
        <dbReference type="Rhea" id="RHEA-COMP:10370"/>
        <dbReference type="ChEBI" id="CHEBI:15378"/>
        <dbReference type="ChEBI" id="CHEBI:57856"/>
        <dbReference type="ChEBI" id="CHEBI:59789"/>
        <dbReference type="ChEBI" id="CHEBI:74411"/>
        <dbReference type="ChEBI" id="CHEBI:74449"/>
        <dbReference type="EC" id="2.1.1.223"/>
    </reaction>
</comment>
<feature type="domain" description="Methyltransferase small" evidence="7">
    <location>
        <begin position="25"/>
        <end position="155"/>
    </location>
</feature>
<dbReference type="Gene3D" id="3.40.50.150">
    <property type="entry name" value="Vaccinia Virus protein VP39"/>
    <property type="match status" value="1"/>
</dbReference>
<keyword evidence="4 6" id="KW-0949">S-adenosyl-L-methionine</keyword>
<dbReference type="Proteomes" id="UP000320042">
    <property type="component" value="Unassembled WGS sequence"/>
</dbReference>
<comment type="subcellular location">
    <subcellularLocation>
        <location evidence="6">Cytoplasm</location>
    </subcellularLocation>
</comment>
<proteinExistence type="inferred from homology"/>
<dbReference type="PRINTS" id="PR00507">
    <property type="entry name" value="N12N6MTFRASE"/>
</dbReference>
<dbReference type="InterPro" id="IPR022882">
    <property type="entry name" value="tRNA_adenine-N6_MeTrfase"/>
</dbReference>
<dbReference type="RefSeq" id="WP_146380096.1">
    <property type="nucleotide sequence ID" value="NZ_VOEJ01000001.1"/>
</dbReference>
<dbReference type="InterPro" id="IPR050210">
    <property type="entry name" value="tRNA_Adenine-N(6)_MTase"/>
</dbReference>
<keyword evidence="3 6" id="KW-0808">Transferase</keyword>
<evidence type="ECO:0000256" key="4">
    <source>
        <dbReference type="ARBA" id="ARBA00022691"/>
    </source>
</evidence>
<dbReference type="PROSITE" id="PS00092">
    <property type="entry name" value="N6_MTASE"/>
    <property type="match status" value="1"/>
</dbReference>
<comment type="function">
    <text evidence="6">Specifically methylates the adenine in position 37 of tRNA(1)(Val) (anticodon cmo5UAC).</text>
</comment>
<reference evidence="8 9" key="1">
    <citation type="submission" date="2019-07" db="EMBL/GenBank/DDBJ databases">
        <authorList>
            <person name="Kim J."/>
        </authorList>
    </citation>
    <scope>NUCLEOTIDE SEQUENCE [LARGE SCALE GENOMIC DNA]</scope>
    <source>
        <strain evidence="9">dk17</strain>
    </source>
</reference>
<evidence type="ECO:0000259" key="7">
    <source>
        <dbReference type="Pfam" id="PF05175"/>
    </source>
</evidence>
<dbReference type="PANTHER" id="PTHR47739">
    <property type="entry name" value="TRNA1(VAL) (ADENINE(37)-N6)-METHYLTRANSFERASE"/>
    <property type="match status" value="1"/>
</dbReference>
<evidence type="ECO:0000256" key="3">
    <source>
        <dbReference type="ARBA" id="ARBA00022679"/>
    </source>
</evidence>
<dbReference type="OrthoDB" id="5383291at2"/>
<comment type="caution">
    <text evidence="8">The sequence shown here is derived from an EMBL/GenBank/DDBJ whole genome shotgun (WGS) entry which is preliminary data.</text>
</comment>
<keyword evidence="1 6" id="KW-0963">Cytoplasm</keyword>
<accession>A0A563UIS2</accession>
<evidence type="ECO:0000256" key="2">
    <source>
        <dbReference type="ARBA" id="ARBA00022603"/>
    </source>
</evidence>
<organism evidence="8 9">
    <name type="scientific">Mucilaginibacter pallidiroseus</name>
    <dbReference type="NCBI Taxonomy" id="2599295"/>
    <lineage>
        <taxon>Bacteria</taxon>
        <taxon>Pseudomonadati</taxon>
        <taxon>Bacteroidota</taxon>
        <taxon>Sphingobacteriia</taxon>
        <taxon>Sphingobacteriales</taxon>
        <taxon>Sphingobacteriaceae</taxon>
        <taxon>Mucilaginibacter</taxon>
    </lineage>
</organism>
<keyword evidence="2 6" id="KW-0489">Methyltransferase</keyword>
<gene>
    <name evidence="8" type="ORF">FPZ43_01610</name>
</gene>
<dbReference type="EC" id="2.1.1.223" evidence="6"/>
<comment type="similarity">
    <text evidence="6">Belongs to the methyltransferase superfamily. tRNA (adenine-N(6)-)-methyltransferase family.</text>
</comment>
<sequence length="236" mass="26406">MSVFKFKQFDVDQTGCAMKINTDGVLLGALADANVPKSILDIGAGTGVIAMMLAQRYTNALIDAVEIDETASKTAECNFKSSKFAERLHMHPQSFEDYFEMNPDVKYHLIVSNPPFFLNSLLSPGPKKSLARHTDESFFERLLNACANHLADGGTAQFILPVGTAEIVTSYSAKFGLCLYKRINIRSFSHDEPHRELIILGKEQKKLIVEDFVIYESLKIYSAAYQNALKDFFTIF</sequence>
<dbReference type="GO" id="GO:0008033">
    <property type="term" value="P:tRNA processing"/>
    <property type="evidence" value="ECO:0007669"/>
    <property type="project" value="UniProtKB-UniRule"/>
</dbReference>
<dbReference type="GO" id="GO:0005737">
    <property type="term" value="C:cytoplasm"/>
    <property type="evidence" value="ECO:0007669"/>
    <property type="project" value="UniProtKB-SubCell"/>
</dbReference>
<dbReference type="PANTHER" id="PTHR47739:SF1">
    <property type="entry name" value="TRNA1(VAL) (ADENINE(37)-N6)-METHYLTRANSFERASE"/>
    <property type="match status" value="1"/>
</dbReference>
<dbReference type="AlphaFoldDB" id="A0A563UIS2"/>
<evidence type="ECO:0000256" key="1">
    <source>
        <dbReference type="ARBA" id="ARBA00022490"/>
    </source>
</evidence>
<dbReference type="Pfam" id="PF05175">
    <property type="entry name" value="MTS"/>
    <property type="match status" value="1"/>
</dbReference>
<dbReference type="HAMAP" id="MF_01872">
    <property type="entry name" value="tRNA_methyltr_YfiC"/>
    <property type="match status" value="1"/>
</dbReference>
<evidence type="ECO:0000313" key="8">
    <source>
        <dbReference type="EMBL" id="TWR31199.1"/>
    </source>
</evidence>
<keyword evidence="9" id="KW-1185">Reference proteome</keyword>
<protein>
    <recommendedName>
        <fullName evidence="6">tRNA1(Val) (adenine(37)-N6)-methyltransferase</fullName>
        <ecNumber evidence="6">2.1.1.223</ecNumber>
    </recommendedName>
    <alternativeName>
        <fullName evidence="6">tRNA m6A37 methyltransferase</fullName>
    </alternativeName>
</protein>
<evidence type="ECO:0000313" key="9">
    <source>
        <dbReference type="Proteomes" id="UP000320042"/>
    </source>
</evidence>
<dbReference type="GO" id="GO:0003676">
    <property type="term" value="F:nucleic acid binding"/>
    <property type="evidence" value="ECO:0007669"/>
    <property type="project" value="InterPro"/>
</dbReference>
<evidence type="ECO:0000256" key="6">
    <source>
        <dbReference type="HAMAP-Rule" id="MF_01872"/>
    </source>
</evidence>
<dbReference type="InterPro" id="IPR002052">
    <property type="entry name" value="DNA_methylase_N6_adenine_CS"/>
</dbReference>
<dbReference type="SUPFAM" id="SSF53335">
    <property type="entry name" value="S-adenosyl-L-methionine-dependent methyltransferases"/>
    <property type="match status" value="1"/>
</dbReference>
<dbReference type="InterPro" id="IPR007848">
    <property type="entry name" value="Small_mtfrase_dom"/>
</dbReference>
<dbReference type="GO" id="GO:0032259">
    <property type="term" value="P:methylation"/>
    <property type="evidence" value="ECO:0007669"/>
    <property type="project" value="UniProtKB-KW"/>
</dbReference>
<keyword evidence="5 6" id="KW-0819">tRNA processing</keyword>
<dbReference type="EMBL" id="VOEJ01000001">
    <property type="protein sequence ID" value="TWR31199.1"/>
    <property type="molecule type" value="Genomic_DNA"/>
</dbReference>
<dbReference type="CDD" id="cd02440">
    <property type="entry name" value="AdoMet_MTases"/>
    <property type="match status" value="1"/>
</dbReference>
<evidence type="ECO:0000256" key="5">
    <source>
        <dbReference type="ARBA" id="ARBA00022694"/>
    </source>
</evidence>